<protein>
    <submittedName>
        <fullName evidence="1">Putative capsid protein</fullName>
    </submittedName>
</protein>
<dbReference type="AlphaFoldDB" id="A0A6M3XB25"/>
<name>A0A6M3XB25_9ZZZZ</name>
<dbReference type="SUPFAM" id="SSF56563">
    <property type="entry name" value="Major capsid protein gp5"/>
    <property type="match status" value="1"/>
</dbReference>
<organism evidence="1">
    <name type="scientific">viral metagenome</name>
    <dbReference type="NCBI Taxonomy" id="1070528"/>
    <lineage>
        <taxon>unclassified sequences</taxon>
        <taxon>metagenomes</taxon>
        <taxon>organismal metagenomes</taxon>
    </lineage>
</organism>
<dbReference type="EMBL" id="MT144610">
    <property type="protein sequence ID" value="QJH94976.1"/>
    <property type="molecule type" value="Genomic_DNA"/>
</dbReference>
<dbReference type="NCBIfam" id="NF045672">
    <property type="entry name" value="MCP_gp7_epsi_15"/>
    <property type="match status" value="1"/>
</dbReference>
<evidence type="ECO:0000313" key="1">
    <source>
        <dbReference type="EMBL" id="QJH94976.1"/>
    </source>
</evidence>
<accession>A0A6M3XB25</accession>
<reference evidence="1" key="1">
    <citation type="submission" date="2020-03" db="EMBL/GenBank/DDBJ databases">
        <title>The deep terrestrial virosphere.</title>
        <authorList>
            <person name="Holmfeldt K."/>
            <person name="Nilsson E."/>
            <person name="Simone D."/>
            <person name="Lopez-Fernandez M."/>
            <person name="Wu X."/>
            <person name="de Brujin I."/>
            <person name="Lundin D."/>
            <person name="Andersson A."/>
            <person name="Bertilsson S."/>
            <person name="Dopson M."/>
        </authorList>
    </citation>
    <scope>NUCLEOTIDE SEQUENCE</scope>
    <source>
        <strain evidence="1">TM448B00314</strain>
    </source>
</reference>
<dbReference type="InterPro" id="IPR048813">
    <property type="entry name" value="GP7-like"/>
</dbReference>
<gene>
    <name evidence="1" type="ORF">TM448B00314_0036</name>
</gene>
<sequence length="312" mass="33877">MALTLTEGELYSTTDILSRTVIDRLVKDDPILMRLGFDTILGNSDTFVTVTTRSGAGVYEVGDTWTESTPSVGIDTVVLKILGGDADVDNFLLETRSNKLDLKGTVLNDKTLAVKELYLDLFYYGTAFDSTGFAGLHQKMTSTTYNTVNEGTTATESVLNISNLRSAIDLIRGFQPDIMVMSRLMRRSLATYFDSIGDKMPGVIDKFGKQVSSFDGIPIFPSDHITDTETIESSTFSARTGGTSTTIFILTFDSSAACGVQGSTGLKVVPLGELETKDASRYRIKWYCAMKMKNLRSCAKVDGVDPDGTVAA</sequence>
<proteinExistence type="predicted"/>